<evidence type="ECO:0000259" key="1">
    <source>
        <dbReference type="PROSITE" id="PS51819"/>
    </source>
</evidence>
<evidence type="ECO:0000313" key="2">
    <source>
        <dbReference type="EMBL" id="ORA21406.1"/>
    </source>
</evidence>
<proteinExistence type="predicted"/>
<dbReference type="InterPro" id="IPR029068">
    <property type="entry name" value="Glyas_Bleomycin-R_OHBP_Dase"/>
</dbReference>
<dbReference type="OrthoDB" id="9809391at2"/>
<dbReference type="Proteomes" id="UP000192284">
    <property type="component" value="Unassembled WGS sequence"/>
</dbReference>
<keyword evidence="3" id="KW-1185">Reference proteome</keyword>
<comment type="caution">
    <text evidence="2">The sequence shown here is derived from an EMBL/GenBank/DDBJ whole genome shotgun (WGS) entry which is preliminary data.</text>
</comment>
<reference evidence="2 3" key="1">
    <citation type="submission" date="2017-02" db="EMBL/GenBank/DDBJ databases">
        <title>The new phylogeny of genus Mycobacterium.</title>
        <authorList>
            <person name="Tortoli E."/>
            <person name="Trovato A."/>
            <person name="Cirillo D.M."/>
        </authorList>
    </citation>
    <scope>NUCLEOTIDE SEQUENCE [LARGE SCALE GENOMIC DNA]</scope>
    <source>
        <strain evidence="2 3">DSM 45057</strain>
    </source>
</reference>
<protein>
    <submittedName>
        <fullName evidence="2">Glyoxalase</fullName>
    </submittedName>
</protein>
<dbReference type="AlphaFoldDB" id="A0A1W9ZV62"/>
<feature type="domain" description="VOC" evidence="1">
    <location>
        <begin position="10"/>
        <end position="127"/>
    </location>
</feature>
<sequence>MKRNRSIPPAAVIPVLVYPDVRAAVEWLTAAFGFIERTRIGESHRAQLSIGEHAAMIVADVAAERQPPTAGVVTHEIKVRVGDVNAQYERARAAGAKVLEPPVDREYGERECTVEDLAGHRWQFSETMRDVAPEAYGCQTVTPWPGQN</sequence>
<evidence type="ECO:0000313" key="3">
    <source>
        <dbReference type="Proteomes" id="UP000192284"/>
    </source>
</evidence>
<dbReference type="EMBL" id="MVHE01000015">
    <property type="protein sequence ID" value="ORA21406.1"/>
    <property type="molecule type" value="Genomic_DNA"/>
</dbReference>
<dbReference type="PANTHER" id="PTHR34109">
    <property type="entry name" value="BNAUNNG04460D PROTEIN-RELATED"/>
    <property type="match status" value="1"/>
</dbReference>
<accession>A0A1W9ZV62</accession>
<dbReference type="InterPro" id="IPR004360">
    <property type="entry name" value="Glyas_Fos-R_dOase_dom"/>
</dbReference>
<dbReference type="Pfam" id="PF00903">
    <property type="entry name" value="Glyoxalase"/>
    <property type="match status" value="1"/>
</dbReference>
<name>A0A1W9ZV62_MYCAN</name>
<dbReference type="Gene3D" id="3.30.720.110">
    <property type="match status" value="1"/>
</dbReference>
<dbReference type="PROSITE" id="PS51819">
    <property type="entry name" value="VOC"/>
    <property type="match status" value="1"/>
</dbReference>
<organism evidence="2 3">
    <name type="scientific">Mycobacterium angelicum</name>
    <dbReference type="NCBI Taxonomy" id="470074"/>
    <lineage>
        <taxon>Bacteria</taxon>
        <taxon>Bacillati</taxon>
        <taxon>Actinomycetota</taxon>
        <taxon>Actinomycetes</taxon>
        <taxon>Mycobacteriales</taxon>
        <taxon>Mycobacteriaceae</taxon>
        <taxon>Mycobacterium</taxon>
    </lineage>
</organism>
<dbReference type="InterPro" id="IPR037523">
    <property type="entry name" value="VOC_core"/>
</dbReference>
<dbReference type="PANTHER" id="PTHR34109:SF1">
    <property type="entry name" value="VOC DOMAIN-CONTAINING PROTEIN"/>
    <property type="match status" value="1"/>
</dbReference>
<gene>
    <name evidence="2" type="ORF">BST12_12425</name>
</gene>
<dbReference type="SUPFAM" id="SSF54593">
    <property type="entry name" value="Glyoxalase/Bleomycin resistance protein/Dihydroxybiphenyl dioxygenase"/>
    <property type="match status" value="1"/>
</dbReference>
<dbReference type="Gene3D" id="3.30.720.120">
    <property type="match status" value="1"/>
</dbReference>